<dbReference type="InterPro" id="IPR011851">
    <property type="entry name" value="Na/Pro_symporter"/>
</dbReference>
<evidence type="ECO:0000256" key="9">
    <source>
        <dbReference type="ARBA" id="ARBA00023065"/>
    </source>
</evidence>
<dbReference type="EMBL" id="PGFH01000001">
    <property type="protein sequence ID" value="PJJ81969.1"/>
    <property type="molecule type" value="Genomic_DNA"/>
</dbReference>
<dbReference type="NCBIfam" id="TIGR02121">
    <property type="entry name" value="Na_Pro_sym"/>
    <property type="match status" value="1"/>
</dbReference>
<evidence type="ECO:0000256" key="14">
    <source>
        <dbReference type="RuleBase" id="RU366012"/>
    </source>
</evidence>
<keyword evidence="11 14" id="KW-0739">Sodium transport</keyword>
<dbReference type="OrthoDB" id="9789704at2"/>
<keyword evidence="4 14" id="KW-1003">Cell membrane</keyword>
<dbReference type="FunFam" id="1.20.1730.10:FF:000002">
    <property type="entry name" value="Sodium/proline symporter"/>
    <property type="match status" value="1"/>
</dbReference>
<keyword evidence="3 14" id="KW-0813">Transport</keyword>
<dbReference type="InterPro" id="IPR018212">
    <property type="entry name" value="Na/solute_symporter_CS"/>
</dbReference>
<sequence length="506" mass="53782">MNDLTFQIIAMVIYMAAMLGIGWWAYKRTTDLDDYMLAGRKLSPGVAALSAGASDMSGWLLLGLPGAFYVGGLVEGWIAIGLTIGAWLNWKFVAPRLRAYTEVSKNSITVPSLFENRLRDKTHILRITAGIIILVFFTFYVSSGMVAGGKFFESAFNSEYLLGMLLVGGVTVLYTLFGGFIGATYTDVVQGIMIFLALIAVPIIGITQVGGVDGAIESIRAVSTEEVDMLNLFGGSAIAAISAAAWGLGYFGQPHILVRFMALRSPGDAVAGRRIGISWMIVSVLGALASALIGIAYFQQNPELTLDDPEKVFLELSQIFFHPLIAGFVLAAVLAAVMSTISSQLIVSSSALVEDLFKIIAKKEATPKAQVVLGRIGVLVVSVVAIIIALDPKASVLDLVGYAWAGFGAAFGPIVLLSLFWRKLTAPGAIAGMIAGAVTVVIWGNSDALSGVMYEIVPGFILNIVVAIVVSLFTFKHSDNIVTEFDSAVEGVRTGTVTLPVFDKKD</sequence>
<keyword evidence="14" id="KW-0029">Amino-acid transport</keyword>
<dbReference type="GO" id="GO:0005886">
    <property type="term" value="C:plasma membrane"/>
    <property type="evidence" value="ECO:0007669"/>
    <property type="project" value="UniProtKB-SubCell"/>
</dbReference>
<comment type="catalytic activity">
    <reaction evidence="12">
        <text>L-proline(in) + Na(+)(in) = L-proline(out) + Na(+)(out)</text>
        <dbReference type="Rhea" id="RHEA:28967"/>
        <dbReference type="ChEBI" id="CHEBI:29101"/>
        <dbReference type="ChEBI" id="CHEBI:60039"/>
    </reaction>
</comment>
<dbReference type="AlphaFoldDB" id="A0A2M9D8D3"/>
<evidence type="ECO:0000256" key="4">
    <source>
        <dbReference type="ARBA" id="ARBA00022475"/>
    </source>
</evidence>
<gene>
    <name evidence="15" type="ORF">CLV85_1155</name>
</gene>
<dbReference type="Proteomes" id="UP000231742">
    <property type="component" value="Unassembled WGS sequence"/>
</dbReference>
<dbReference type="Gene3D" id="1.20.1730.10">
    <property type="entry name" value="Sodium/glucose cotransporter"/>
    <property type="match status" value="1"/>
</dbReference>
<feature type="transmembrane region" description="Helical" evidence="14">
    <location>
        <begin position="229"/>
        <end position="251"/>
    </location>
</feature>
<feature type="transmembrane region" description="Helical" evidence="14">
    <location>
        <begin position="402"/>
        <end position="421"/>
    </location>
</feature>
<keyword evidence="8 14" id="KW-0915">Sodium</keyword>
<feature type="transmembrane region" description="Helical" evidence="14">
    <location>
        <begin position="6"/>
        <end position="26"/>
    </location>
</feature>
<evidence type="ECO:0000256" key="7">
    <source>
        <dbReference type="ARBA" id="ARBA00022989"/>
    </source>
</evidence>
<evidence type="ECO:0000256" key="6">
    <source>
        <dbReference type="ARBA" id="ARBA00022847"/>
    </source>
</evidence>
<dbReference type="GO" id="GO:0005298">
    <property type="term" value="F:proline:sodium symporter activity"/>
    <property type="evidence" value="ECO:0007669"/>
    <property type="project" value="UniProtKB-UniRule"/>
</dbReference>
<dbReference type="GO" id="GO:0031402">
    <property type="term" value="F:sodium ion binding"/>
    <property type="evidence" value="ECO:0007669"/>
    <property type="project" value="UniProtKB-UniRule"/>
</dbReference>
<dbReference type="GO" id="GO:0015824">
    <property type="term" value="P:proline transport"/>
    <property type="evidence" value="ECO:0007669"/>
    <property type="project" value="UniProtKB-UniRule"/>
</dbReference>
<proteinExistence type="inferred from homology"/>
<reference evidence="15 16" key="1">
    <citation type="submission" date="2017-11" db="EMBL/GenBank/DDBJ databases">
        <title>Genomic Encyclopedia of Archaeal and Bacterial Type Strains, Phase II (KMG-II): From Individual Species to Whole Genera.</title>
        <authorList>
            <person name="Goeker M."/>
        </authorList>
    </citation>
    <scope>NUCLEOTIDE SEQUENCE [LARGE SCALE GENOMIC DNA]</scope>
    <source>
        <strain evidence="15 16">DSM 16400</strain>
    </source>
</reference>
<dbReference type="Pfam" id="PF00474">
    <property type="entry name" value="SSF"/>
    <property type="match status" value="1"/>
</dbReference>
<dbReference type="CDD" id="cd11475">
    <property type="entry name" value="SLC5sbd_PutP"/>
    <property type="match status" value="1"/>
</dbReference>
<evidence type="ECO:0000256" key="2">
    <source>
        <dbReference type="ARBA" id="ARBA00006434"/>
    </source>
</evidence>
<feature type="transmembrane region" description="Helical" evidence="14">
    <location>
        <begin position="46"/>
        <end position="62"/>
    </location>
</feature>
<feature type="transmembrane region" description="Helical" evidence="14">
    <location>
        <begin position="188"/>
        <end position="209"/>
    </location>
</feature>
<dbReference type="GO" id="GO:0015193">
    <property type="term" value="F:L-proline transmembrane transporter activity"/>
    <property type="evidence" value="ECO:0007669"/>
    <property type="project" value="TreeGrafter"/>
</dbReference>
<feature type="transmembrane region" description="Helical" evidence="14">
    <location>
        <begin position="456"/>
        <end position="475"/>
    </location>
</feature>
<evidence type="ECO:0000313" key="15">
    <source>
        <dbReference type="EMBL" id="PJJ81969.1"/>
    </source>
</evidence>
<comment type="function">
    <text evidence="14">Catalyzes the sodium-dependent uptake of extracellular L-proline.</text>
</comment>
<organism evidence="15 16">
    <name type="scientific">Salinibacterium amurskyense</name>
    <dbReference type="NCBI Taxonomy" id="205941"/>
    <lineage>
        <taxon>Bacteria</taxon>
        <taxon>Bacillati</taxon>
        <taxon>Actinomycetota</taxon>
        <taxon>Actinomycetes</taxon>
        <taxon>Micrococcales</taxon>
        <taxon>Microbacteriaceae</taxon>
        <taxon>Salinibacterium</taxon>
    </lineage>
</organism>
<comment type="caution">
    <text evidence="15">The sequence shown here is derived from an EMBL/GenBank/DDBJ whole genome shotgun (WGS) entry which is preliminary data.</text>
</comment>
<dbReference type="PROSITE" id="PS50283">
    <property type="entry name" value="NA_SOLUT_SYMP_3"/>
    <property type="match status" value="1"/>
</dbReference>
<evidence type="ECO:0000256" key="10">
    <source>
        <dbReference type="ARBA" id="ARBA00023136"/>
    </source>
</evidence>
<keyword evidence="9 14" id="KW-0406">Ion transport</keyword>
<keyword evidence="16" id="KW-1185">Reference proteome</keyword>
<name>A0A2M9D8D3_9MICO</name>
<evidence type="ECO:0000256" key="3">
    <source>
        <dbReference type="ARBA" id="ARBA00022448"/>
    </source>
</evidence>
<evidence type="ECO:0000313" key="16">
    <source>
        <dbReference type="Proteomes" id="UP000231742"/>
    </source>
</evidence>
<keyword evidence="7 14" id="KW-1133">Transmembrane helix</keyword>
<dbReference type="NCBIfam" id="TIGR00813">
    <property type="entry name" value="sss"/>
    <property type="match status" value="1"/>
</dbReference>
<feature type="transmembrane region" description="Helical" evidence="14">
    <location>
        <begin position="160"/>
        <end position="181"/>
    </location>
</feature>
<keyword evidence="5 14" id="KW-0812">Transmembrane</keyword>
<dbReference type="InterPro" id="IPR001734">
    <property type="entry name" value="Na/solute_symporter"/>
</dbReference>
<dbReference type="InterPro" id="IPR050277">
    <property type="entry name" value="Sodium:Solute_Symporter"/>
</dbReference>
<feature type="transmembrane region" description="Helical" evidence="14">
    <location>
        <begin position="277"/>
        <end position="299"/>
    </location>
</feature>
<feature type="transmembrane region" description="Helical" evidence="14">
    <location>
        <begin position="428"/>
        <end position="444"/>
    </location>
</feature>
<feature type="transmembrane region" description="Helical" evidence="14">
    <location>
        <begin position="124"/>
        <end position="148"/>
    </location>
</feature>
<evidence type="ECO:0000256" key="8">
    <source>
        <dbReference type="ARBA" id="ARBA00023053"/>
    </source>
</evidence>
<evidence type="ECO:0000256" key="12">
    <source>
        <dbReference type="ARBA" id="ARBA00033708"/>
    </source>
</evidence>
<accession>A0A2M9D8D3</accession>
<feature type="transmembrane region" description="Helical" evidence="14">
    <location>
        <begin position="68"/>
        <end position="88"/>
    </location>
</feature>
<evidence type="ECO:0000256" key="11">
    <source>
        <dbReference type="ARBA" id="ARBA00023201"/>
    </source>
</evidence>
<keyword evidence="10 14" id="KW-0472">Membrane</keyword>
<comment type="subcellular location">
    <subcellularLocation>
        <location evidence="1 14">Cell membrane</location>
        <topology evidence="1 14">Multi-pass membrane protein</topology>
    </subcellularLocation>
</comment>
<dbReference type="PANTHER" id="PTHR48086">
    <property type="entry name" value="SODIUM/PROLINE SYMPORTER-RELATED"/>
    <property type="match status" value="1"/>
</dbReference>
<keyword evidence="6 14" id="KW-0769">Symport</keyword>
<feature type="transmembrane region" description="Helical" evidence="14">
    <location>
        <begin position="319"/>
        <end position="341"/>
    </location>
</feature>
<dbReference type="RefSeq" id="WP_100388608.1">
    <property type="nucleotide sequence ID" value="NZ_BMZU01000001.1"/>
</dbReference>
<feature type="transmembrane region" description="Helical" evidence="14">
    <location>
        <begin position="372"/>
        <end position="390"/>
    </location>
</feature>
<evidence type="ECO:0000256" key="1">
    <source>
        <dbReference type="ARBA" id="ARBA00004651"/>
    </source>
</evidence>
<dbReference type="InterPro" id="IPR038377">
    <property type="entry name" value="Na/Glc_symporter_sf"/>
</dbReference>
<evidence type="ECO:0000256" key="13">
    <source>
        <dbReference type="RuleBase" id="RU362091"/>
    </source>
</evidence>
<dbReference type="PANTHER" id="PTHR48086:SF3">
    <property type="entry name" value="SODIUM_PROLINE SYMPORTER"/>
    <property type="match status" value="1"/>
</dbReference>
<evidence type="ECO:0000256" key="5">
    <source>
        <dbReference type="ARBA" id="ARBA00022692"/>
    </source>
</evidence>
<comment type="similarity">
    <text evidence="2 13">Belongs to the sodium:solute symporter (SSF) (TC 2.A.21) family.</text>
</comment>
<protein>
    <recommendedName>
        <fullName evidence="14">Sodium/proline symporter</fullName>
    </recommendedName>
    <alternativeName>
        <fullName evidence="14">Proline permease</fullName>
    </alternativeName>
</protein>
<dbReference type="PROSITE" id="PS00457">
    <property type="entry name" value="NA_SOLUT_SYMP_2"/>
    <property type="match status" value="1"/>
</dbReference>